<organism evidence="3 4">
    <name type="scientific">Thalassorhabdomicrobium marinisediminis</name>
    <dbReference type="NCBI Taxonomy" id="2170577"/>
    <lineage>
        <taxon>Bacteria</taxon>
        <taxon>Pseudomonadati</taxon>
        <taxon>Pseudomonadota</taxon>
        <taxon>Alphaproteobacteria</taxon>
        <taxon>Rhodobacterales</taxon>
        <taxon>Paracoccaceae</taxon>
        <taxon>Thalassorhabdomicrobium</taxon>
    </lineage>
</organism>
<evidence type="ECO:0000256" key="2">
    <source>
        <dbReference type="ARBA" id="ARBA00023239"/>
    </source>
</evidence>
<gene>
    <name evidence="3" type="ORF">DC363_12970</name>
</gene>
<dbReference type="PANTHER" id="PTHR11941:SF169">
    <property type="entry name" value="(7AS)-7A-METHYL-1,5-DIOXO-2,3,5,6,7,7A-HEXAHYDRO-1H-INDENE-CARBOXYL-COA HYDROLASE"/>
    <property type="match status" value="1"/>
</dbReference>
<evidence type="ECO:0000256" key="1">
    <source>
        <dbReference type="ARBA" id="ARBA00023098"/>
    </source>
</evidence>
<dbReference type="SUPFAM" id="SSF52096">
    <property type="entry name" value="ClpP/crotonase"/>
    <property type="match status" value="1"/>
</dbReference>
<dbReference type="CDD" id="cd06558">
    <property type="entry name" value="crotonase-like"/>
    <property type="match status" value="1"/>
</dbReference>
<dbReference type="Gene3D" id="3.90.226.10">
    <property type="entry name" value="2-enoyl-CoA Hydratase, Chain A, domain 1"/>
    <property type="match status" value="1"/>
</dbReference>
<keyword evidence="2" id="KW-0456">Lyase</keyword>
<evidence type="ECO:0000313" key="3">
    <source>
        <dbReference type="EMBL" id="PVA05735.1"/>
    </source>
</evidence>
<keyword evidence="4" id="KW-1185">Reference proteome</keyword>
<protein>
    <submittedName>
        <fullName evidence="3">Enoyl-CoA hydratase family protein</fullName>
    </submittedName>
</protein>
<dbReference type="GO" id="GO:0006635">
    <property type="term" value="P:fatty acid beta-oxidation"/>
    <property type="evidence" value="ECO:0007669"/>
    <property type="project" value="TreeGrafter"/>
</dbReference>
<keyword evidence="1" id="KW-0443">Lipid metabolism</keyword>
<dbReference type="GO" id="GO:0016829">
    <property type="term" value="F:lyase activity"/>
    <property type="evidence" value="ECO:0007669"/>
    <property type="project" value="UniProtKB-KW"/>
</dbReference>
<evidence type="ECO:0000313" key="4">
    <source>
        <dbReference type="Proteomes" id="UP000244817"/>
    </source>
</evidence>
<proteinExistence type="predicted"/>
<dbReference type="OrthoDB" id="5730382at2"/>
<accession>A0A2T7FU92</accession>
<sequence length="257" mass="27416">MSDPIRLSVENNIAEIVIDHAPVNALDSQGWFLLARTVEAANADAETRVIVLRAEGRGFCAGVDIKELQAHPERIIDVNKGNWETFRAIHQGRAPVIVAAHGFVLGGGIGICGSADMVVLAEDATLGVPEVDRGALGAGAHLGRMLPLQLVRKMYYTGDAITADEAARWGGIADVVPRDALRQTALDLARKVAAKSPTMIALAKESLNGVEAIDLERAYRWEQGFTAQAYLTAESQATRDAFVATGATADFSKKDKA</sequence>
<dbReference type="NCBIfam" id="NF005925">
    <property type="entry name" value="PRK07938.1"/>
    <property type="match status" value="1"/>
</dbReference>
<name>A0A2T7FU92_9RHOB</name>
<dbReference type="InterPro" id="IPR029045">
    <property type="entry name" value="ClpP/crotonase-like_dom_sf"/>
</dbReference>
<dbReference type="Proteomes" id="UP000244817">
    <property type="component" value="Unassembled WGS sequence"/>
</dbReference>
<reference evidence="3 4" key="1">
    <citation type="submission" date="2018-04" db="EMBL/GenBank/DDBJ databases">
        <title>Pelagivirga bohaiensis gen. nov., sp. nov., a bacterium isolated from the Bohai Sea.</title>
        <authorList>
            <person name="Ji X."/>
        </authorList>
    </citation>
    <scope>NUCLEOTIDE SEQUENCE [LARGE SCALE GENOMIC DNA]</scope>
    <source>
        <strain evidence="3 4">BH-SD16</strain>
    </source>
</reference>
<comment type="caution">
    <text evidence="3">The sequence shown here is derived from an EMBL/GenBank/DDBJ whole genome shotgun (WGS) entry which is preliminary data.</text>
</comment>
<dbReference type="InterPro" id="IPR001753">
    <property type="entry name" value="Enoyl-CoA_hydra/iso"/>
</dbReference>
<dbReference type="PANTHER" id="PTHR11941">
    <property type="entry name" value="ENOYL-COA HYDRATASE-RELATED"/>
    <property type="match status" value="1"/>
</dbReference>
<dbReference type="AlphaFoldDB" id="A0A2T7FU92"/>
<dbReference type="Pfam" id="PF00378">
    <property type="entry name" value="ECH_1"/>
    <property type="match status" value="1"/>
</dbReference>
<dbReference type="EMBL" id="QCYG01000008">
    <property type="protein sequence ID" value="PVA05735.1"/>
    <property type="molecule type" value="Genomic_DNA"/>
</dbReference>
<dbReference type="RefSeq" id="WP_108641588.1">
    <property type="nucleotide sequence ID" value="NZ_QCYG01000008.1"/>
</dbReference>